<organism evidence="1 2">
    <name type="scientific">Cymbomonas tetramitiformis</name>
    <dbReference type="NCBI Taxonomy" id="36881"/>
    <lineage>
        <taxon>Eukaryota</taxon>
        <taxon>Viridiplantae</taxon>
        <taxon>Chlorophyta</taxon>
        <taxon>Pyramimonadophyceae</taxon>
        <taxon>Pyramimonadales</taxon>
        <taxon>Pyramimonadaceae</taxon>
        <taxon>Cymbomonas</taxon>
    </lineage>
</organism>
<dbReference type="AlphaFoldDB" id="A0AAE0BFN0"/>
<dbReference type="EMBL" id="LGRX02035238">
    <property type="protein sequence ID" value="KAK3235708.1"/>
    <property type="molecule type" value="Genomic_DNA"/>
</dbReference>
<proteinExistence type="predicted"/>
<evidence type="ECO:0000313" key="1">
    <source>
        <dbReference type="EMBL" id="KAK3235708.1"/>
    </source>
</evidence>
<comment type="caution">
    <text evidence="1">The sequence shown here is derived from an EMBL/GenBank/DDBJ whole genome shotgun (WGS) entry which is preliminary data.</text>
</comment>
<sequence length="79" mass="8537">MATTPQRGEKGEWEALYRAAAPSSLVWPAKNLEKGAMTGVVSLICEGRAAGLALVVLEDIMHGAQAFRLHSRALEDYPQ</sequence>
<dbReference type="Proteomes" id="UP001190700">
    <property type="component" value="Unassembled WGS sequence"/>
</dbReference>
<keyword evidence="2" id="KW-1185">Reference proteome</keyword>
<protein>
    <submittedName>
        <fullName evidence="1">Uncharacterized protein</fullName>
    </submittedName>
</protein>
<accession>A0AAE0BFN0</accession>
<name>A0AAE0BFN0_9CHLO</name>
<gene>
    <name evidence="1" type="ORF">CYMTET_54107</name>
</gene>
<evidence type="ECO:0000313" key="2">
    <source>
        <dbReference type="Proteomes" id="UP001190700"/>
    </source>
</evidence>
<reference evidence="1 2" key="1">
    <citation type="journal article" date="2015" name="Genome Biol. Evol.">
        <title>Comparative Genomics of a Bacterivorous Green Alga Reveals Evolutionary Causalities and Consequences of Phago-Mixotrophic Mode of Nutrition.</title>
        <authorList>
            <person name="Burns J.A."/>
            <person name="Paasch A."/>
            <person name="Narechania A."/>
            <person name="Kim E."/>
        </authorList>
    </citation>
    <scope>NUCLEOTIDE SEQUENCE [LARGE SCALE GENOMIC DNA]</scope>
    <source>
        <strain evidence="1 2">PLY_AMNH</strain>
    </source>
</reference>